<protein>
    <submittedName>
        <fullName evidence="2">NAD(P)-binding protein</fullName>
    </submittedName>
</protein>
<dbReference type="SUPFAM" id="SSF51905">
    <property type="entry name" value="FAD/NAD(P)-binding domain"/>
    <property type="match status" value="1"/>
</dbReference>
<dbReference type="PANTHER" id="PTHR40254">
    <property type="entry name" value="BLR0577 PROTEIN"/>
    <property type="match status" value="1"/>
</dbReference>
<reference evidence="2 3" key="1">
    <citation type="submission" date="2019-12" db="EMBL/GenBank/DDBJ databases">
        <authorList>
            <person name="Huq M.A."/>
        </authorList>
    </citation>
    <scope>NUCLEOTIDE SEQUENCE [LARGE SCALE GENOMIC DNA]</scope>
    <source>
        <strain evidence="2 3">MAH-20</strain>
    </source>
</reference>
<dbReference type="PRINTS" id="PR00411">
    <property type="entry name" value="PNDRDTASEI"/>
</dbReference>
<comment type="caution">
    <text evidence="2">The sequence shown here is derived from an EMBL/GenBank/DDBJ whole genome shotgun (WGS) entry which is preliminary data.</text>
</comment>
<accession>A0A6I4IYL2</accession>
<proteinExistence type="predicted"/>
<dbReference type="InterPro" id="IPR036188">
    <property type="entry name" value="FAD/NAD-bd_sf"/>
</dbReference>
<dbReference type="Pfam" id="PF13454">
    <property type="entry name" value="NAD_binding_9"/>
    <property type="match status" value="1"/>
</dbReference>
<dbReference type="RefSeq" id="WP_157026491.1">
    <property type="nucleotide sequence ID" value="NZ_WQMS01000006.1"/>
</dbReference>
<name>A0A6I4IYL2_9SPHN</name>
<evidence type="ECO:0000313" key="3">
    <source>
        <dbReference type="Proteomes" id="UP000441389"/>
    </source>
</evidence>
<evidence type="ECO:0000313" key="2">
    <source>
        <dbReference type="EMBL" id="MVO77332.1"/>
    </source>
</evidence>
<dbReference type="Gene3D" id="3.50.50.60">
    <property type="entry name" value="FAD/NAD(P)-binding domain"/>
    <property type="match status" value="1"/>
</dbReference>
<dbReference type="PRINTS" id="PR00368">
    <property type="entry name" value="FADPNR"/>
</dbReference>
<organism evidence="2 3">
    <name type="scientific">Sphingomonas horti</name>
    <dbReference type="NCBI Taxonomy" id="2682842"/>
    <lineage>
        <taxon>Bacteria</taxon>
        <taxon>Pseudomonadati</taxon>
        <taxon>Pseudomonadota</taxon>
        <taxon>Alphaproteobacteria</taxon>
        <taxon>Sphingomonadales</taxon>
        <taxon>Sphingomonadaceae</taxon>
        <taxon>Sphingomonas</taxon>
    </lineage>
</organism>
<evidence type="ECO:0000259" key="1">
    <source>
        <dbReference type="Pfam" id="PF13454"/>
    </source>
</evidence>
<keyword evidence="3" id="KW-1185">Reference proteome</keyword>
<feature type="domain" description="FAD-dependent urate hydroxylase HpyO/Asp monooxygenase CreE-like FAD/NAD(P)-binding" evidence="1">
    <location>
        <begin position="9"/>
        <end position="151"/>
    </location>
</feature>
<dbReference type="Proteomes" id="UP000441389">
    <property type="component" value="Unassembled WGS sequence"/>
</dbReference>
<gene>
    <name evidence="2" type="ORF">GON01_05190</name>
</gene>
<dbReference type="InterPro" id="IPR038732">
    <property type="entry name" value="HpyO/CreE_NAD-binding"/>
</dbReference>
<dbReference type="EMBL" id="WQMS01000006">
    <property type="protein sequence ID" value="MVO77332.1"/>
    <property type="molecule type" value="Genomic_DNA"/>
</dbReference>
<dbReference type="InterPro" id="IPR052189">
    <property type="entry name" value="L-asp_N-monooxygenase_NS-form"/>
</dbReference>
<dbReference type="PANTHER" id="PTHR40254:SF1">
    <property type="entry name" value="BLR0577 PROTEIN"/>
    <property type="match status" value="1"/>
</dbReference>
<dbReference type="AlphaFoldDB" id="A0A6I4IYL2"/>
<sequence>MFDQRAEVAIVGGGFSGTLLAINLLRHDGPRVTLIERREDQLARGVAYGSARPDHLLNVRAAGMSAFPDDPRHFERWLGRRSSGASPFVRRRLYGLYLRELLAETAAGAAHRLRVVRADVADLVEAEGRLRLDIAGAPPIEADAVVLATGSLPPAVPDRLGLDALDGDAFIADPWRPAGKPVPTNGRTLLIGTGLTAIDVLLDLDRQGMEGQVVAISRRGLLPRAHDLHQPAAAGAALPSATQLSRLTGRVRRRARDIGWRGAIDELRPVTHQLWWRADDATRRRFLRHLRPYWDVHRHRLAPEAMHRVRVLEREGRFQALAGRLLAIERSPDGLVVRWRPRGTDEPRAMTAGRIVNCSGVHGDLLRSGEALLEALARRGAIRPDPLRLGIETDAACRTVGAGGRVNRRLYCIGPMTRGAFWEMTAVPDLRRQAWMVARRLANAHWVGGEGL</sequence>